<comment type="caution">
    <text evidence="1">The sequence shown here is derived from an EMBL/GenBank/DDBJ whole genome shotgun (WGS) entry which is preliminary data.</text>
</comment>
<name>A0ABQ9IJZ2_9NEOP</name>
<evidence type="ECO:0000313" key="1">
    <source>
        <dbReference type="EMBL" id="KAJ8896969.1"/>
    </source>
</evidence>
<dbReference type="Proteomes" id="UP001159363">
    <property type="component" value="Chromosome 1"/>
</dbReference>
<accession>A0ABQ9IJZ2</accession>
<keyword evidence="2" id="KW-1185">Reference proteome</keyword>
<reference evidence="1 2" key="1">
    <citation type="submission" date="2023-02" db="EMBL/GenBank/DDBJ databases">
        <title>LHISI_Scaffold_Assembly.</title>
        <authorList>
            <person name="Stuart O.P."/>
            <person name="Cleave R."/>
            <person name="Magrath M.J.L."/>
            <person name="Mikheyev A.S."/>
        </authorList>
    </citation>
    <scope>NUCLEOTIDE SEQUENCE [LARGE SCALE GENOMIC DNA]</scope>
    <source>
        <strain evidence="1">Daus_M_001</strain>
        <tissue evidence="1">Leg muscle</tissue>
    </source>
</reference>
<dbReference type="EMBL" id="JARBHB010000001">
    <property type="protein sequence ID" value="KAJ8896969.1"/>
    <property type="molecule type" value="Genomic_DNA"/>
</dbReference>
<evidence type="ECO:0000313" key="2">
    <source>
        <dbReference type="Proteomes" id="UP001159363"/>
    </source>
</evidence>
<protein>
    <submittedName>
        <fullName evidence="1">Uncharacterized protein</fullName>
    </submittedName>
</protein>
<organism evidence="1 2">
    <name type="scientific">Dryococelus australis</name>
    <dbReference type="NCBI Taxonomy" id="614101"/>
    <lineage>
        <taxon>Eukaryota</taxon>
        <taxon>Metazoa</taxon>
        <taxon>Ecdysozoa</taxon>
        <taxon>Arthropoda</taxon>
        <taxon>Hexapoda</taxon>
        <taxon>Insecta</taxon>
        <taxon>Pterygota</taxon>
        <taxon>Neoptera</taxon>
        <taxon>Polyneoptera</taxon>
        <taxon>Phasmatodea</taxon>
        <taxon>Verophasmatodea</taxon>
        <taxon>Anareolatae</taxon>
        <taxon>Phasmatidae</taxon>
        <taxon>Eurycanthinae</taxon>
        <taxon>Dryococelus</taxon>
    </lineage>
</organism>
<sequence length="162" mass="19037">MPPDRVFRRFEQELRKKYTIIEPNEYHKVFTTGATVNVLDTDWVISNFMDALKKALVKKLIFKMCEQSFLIYSKEHQTNIGIENTYNGPPTTVKVTNSIELLHEAYKNISVLQEENYVSQKKRQDAEKLLKFVTLSEYARIFYQNALSDNVEDQDNNIVVYD</sequence>
<proteinExistence type="predicted"/>
<gene>
    <name evidence="1" type="ORF">PR048_002315</name>
</gene>